<dbReference type="AlphaFoldDB" id="A0A2G3PLH0"/>
<organism evidence="1 2">
    <name type="scientific">Williamsia marianensis</name>
    <dbReference type="NCBI Taxonomy" id="85044"/>
    <lineage>
        <taxon>Bacteria</taxon>
        <taxon>Bacillati</taxon>
        <taxon>Actinomycetota</taxon>
        <taxon>Actinomycetes</taxon>
        <taxon>Mycobacteriales</taxon>
        <taxon>Nocardiaceae</taxon>
        <taxon>Williamsia</taxon>
    </lineage>
</organism>
<dbReference type="EMBL" id="PEBD01000008">
    <property type="protein sequence ID" value="PHV66620.1"/>
    <property type="molecule type" value="Genomic_DNA"/>
</dbReference>
<evidence type="ECO:0000313" key="2">
    <source>
        <dbReference type="Proteomes" id="UP000225108"/>
    </source>
</evidence>
<name>A0A2G3PLH0_WILMA</name>
<evidence type="ECO:0000313" key="1">
    <source>
        <dbReference type="EMBL" id="PHV66620.1"/>
    </source>
</evidence>
<gene>
    <name evidence="1" type="ORF">CSW57_09960</name>
</gene>
<comment type="caution">
    <text evidence="1">The sequence shown here is derived from an EMBL/GenBank/DDBJ whole genome shotgun (WGS) entry which is preliminary data.</text>
</comment>
<proteinExistence type="predicted"/>
<accession>A0A2G3PLH0</accession>
<sequence length="474" mass="50188">MNGDGVEIVLNDFTVAGPPGVGQGSKLSVVDDVPPEQVVLPEGVSWLDPLSPTVQIALDGERQPGAPLQLTYRLPEDADRPEGAVPVVVSRSADGSVDMVEARVEGDTVVADLGHLSWDMFAWLKPDKLNKQLTEFVKPILGTGSPKPDCVGRPLTYPNLIKTVTAVEGDIAWTCMSNTPGSNAMEPSTSVEITINSPYAWRLSADPRPLNLVFTETDSANEYLRDFYDESVNTTDVAGPGDTVRMDFGQYERGPRTGTLTRNPKMDAIALSAWAYEEALQQGPLKNVFKGLDIGRELIKCAGTRSDAGVDRLGADLVSCAQGLGAAVIRLVIGKTGVAFGAYIGEVVSKTPTTATWTITNQTRNTPTSQTPTTVNSDNVVLGSSDNQYSVGYGTARPTTVSLNSLCANTISNITWSTWGGMEATGQGQMCAPAGSPESGGPVQLTATDVGDCDGATAYRKLLINGRQAWNLCG</sequence>
<protein>
    <submittedName>
        <fullName evidence="1">Uncharacterized protein</fullName>
    </submittedName>
</protein>
<dbReference type="Proteomes" id="UP000225108">
    <property type="component" value="Unassembled WGS sequence"/>
</dbReference>
<reference evidence="1 2" key="1">
    <citation type="submission" date="2017-10" db="EMBL/GenBank/DDBJ databases">
        <title>The draft genome sequence of Williamsia sp. BULT 1.1 isolated from the semi-arid grassland soils from South Africa.</title>
        <authorList>
            <person name="Kabwe M.H."/>
            <person name="Govender N."/>
            <person name="Mutseka Lunga P."/>
            <person name="Vikram S."/>
            <person name="Makhalanyane T.P."/>
        </authorList>
    </citation>
    <scope>NUCLEOTIDE SEQUENCE [LARGE SCALE GENOMIC DNA]</scope>
    <source>
        <strain evidence="1 2">BULT 1.1</strain>
    </source>
</reference>